<sequence length="183" mass="20203">MKFRALVVAAMVIASVNAGGRDKAMECVGRICRLGQRLSHNSPDNGPGGHNLKGHDAAKPPDCDTLFFTLKDLQTSILGLSEEYHDGRSTICELQTIMENLEDEEDSEHRASQSLAHATMEDIKLKAITLKEEHKRTWMSFLNAGCSVKFNYLLSPEEIGGLGVFTSDETESSDCRRDQETSV</sequence>
<keyword evidence="3" id="KW-1185">Reference proteome</keyword>
<keyword evidence="1" id="KW-0732">Signal</keyword>
<dbReference type="EMBL" id="JAFCIX010000347">
    <property type="protein sequence ID" value="KAH6593722.1"/>
    <property type="molecule type" value="Genomic_DNA"/>
</dbReference>
<dbReference type="Proteomes" id="UP001648503">
    <property type="component" value="Unassembled WGS sequence"/>
</dbReference>
<evidence type="ECO:0000256" key="1">
    <source>
        <dbReference type="SAM" id="SignalP"/>
    </source>
</evidence>
<protein>
    <submittedName>
        <fullName evidence="2">Uncharacterized protein</fullName>
    </submittedName>
</protein>
<reference evidence="2 3" key="1">
    <citation type="submission" date="2021-02" db="EMBL/GenBank/DDBJ databases">
        <title>Variation within the Batrachochytrium salamandrivorans European outbreak.</title>
        <authorList>
            <person name="Kelly M."/>
            <person name="Pasmans F."/>
            <person name="Shea T.P."/>
            <person name="Munoz J.F."/>
            <person name="Carranza S."/>
            <person name="Cuomo C.A."/>
            <person name="Martel A."/>
        </authorList>
    </citation>
    <scope>NUCLEOTIDE SEQUENCE [LARGE SCALE GENOMIC DNA]</scope>
    <source>
        <strain evidence="2 3">AMFP18/2</strain>
    </source>
</reference>
<comment type="caution">
    <text evidence="2">The sequence shown here is derived from an EMBL/GenBank/DDBJ whole genome shotgun (WGS) entry which is preliminary data.</text>
</comment>
<organism evidence="2 3">
    <name type="scientific">Batrachochytrium salamandrivorans</name>
    <dbReference type="NCBI Taxonomy" id="1357716"/>
    <lineage>
        <taxon>Eukaryota</taxon>
        <taxon>Fungi</taxon>
        <taxon>Fungi incertae sedis</taxon>
        <taxon>Chytridiomycota</taxon>
        <taxon>Chytridiomycota incertae sedis</taxon>
        <taxon>Chytridiomycetes</taxon>
        <taxon>Rhizophydiales</taxon>
        <taxon>Rhizophydiales incertae sedis</taxon>
        <taxon>Batrachochytrium</taxon>
    </lineage>
</organism>
<accession>A0ABQ8F7U4</accession>
<name>A0ABQ8F7U4_9FUNG</name>
<proteinExistence type="predicted"/>
<evidence type="ECO:0000313" key="2">
    <source>
        <dbReference type="EMBL" id="KAH6593722.1"/>
    </source>
</evidence>
<feature type="signal peptide" evidence="1">
    <location>
        <begin position="1"/>
        <end position="18"/>
    </location>
</feature>
<feature type="chain" id="PRO_5047009285" evidence="1">
    <location>
        <begin position="19"/>
        <end position="183"/>
    </location>
</feature>
<gene>
    <name evidence="2" type="ORF">BASA50_007158</name>
</gene>
<evidence type="ECO:0000313" key="3">
    <source>
        <dbReference type="Proteomes" id="UP001648503"/>
    </source>
</evidence>